<feature type="region of interest" description="Disordered" evidence="1">
    <location>
        <begin position="125"/>
        <end position="153"/>
    </location>
</feature>
<name>A0AAE0SEH8_9BIVA</name>
<sequence>MVRISRNEKEFGILNQGRELIRTQLKRITYLQLEKAVQQSARVHSPYKKTGQAASLISSSKAKTTVPTSNEMSLSWFHGMSLQSPSNQYLLRNYTPASSQFVSYATNVSTSRRNRSEIVERRHTLASQRNSIQTSSNRAKTYSPDSKEASSATFPNQSFYSSISRSRLMNTKPLSALSDSDSSYISSEMKNHLEMAVKRGFSTPQESDMVQVKNTRSEIIHQHRIRLSQIQQTFNPDEMSFRNG</sequence>
<evidence type="ECO:0000313" key="3">
    <source>
        <dbReference type="Proteomes" id="UP001195483"/>
    </source>
</evidence>
<reference evidence="2" key="3">
    <citation type="submission" date="2023-05" db="EMBL/GenBank/DDBJ databases">
        <authorList>
            <person name="Smith C.H."/>
        </authorList>
    </citation>
    <scope>NUCLEOTIDE SEQUENCE</scope>
    <source>
        <strain evidence="2">CHS0354</strain>
        <tissue evidence="2">Mantle</tissue>
    </source>
</reference>
<dbReference type="AlphaFoldDB" id="A0AAE0SEH8"/>
<dbReference type="EMBL" id="JAEAOA010001703">
    <property type="protein sequence ID" value="KAK3590397.1"/>
    <property type="molecule type" value="Genomic_DNA"/>
</dbReference>
<keyword evidence="3" id="KW-1185">Reference proteome</keyword>
<dbReference type="Proteomes" id="UP001195483">
    <property type="component" value="Unassembled WGS sequence"/>
</dbReference>
<protein>
    <submittedName>
        <fullName evidence="2">Uncharacterized protein</fullName>
    </submittedName>
</protein>
<reference evidence="2" key="1">
    <citation type="journal article" date="2021" name="Genome Biol. Evol.">
        <title>A High-Quality Reference Genome for a Parasitic Bivalve with Doubly Uniparental Inheritance (Bivalvia: Unionida).</title>
        <authorList>
            <person name="Smith C.H."/>
        </authorList>
    </citation>
    <scope>NUCLEOTIDE SEQUENCE</scope>
    <source>
        <strain evidence="2">CHS0354</strain>
    </source>
</reference>
<evidence type="ECO:0000313" key="2">
    <source>
        <dbReference type="EMBL" id="KAK3590397.1"/>
    </source>
</evidence>
<organism evidence="2 3">
    <name type="scientific">Potamilus streckersoni</name>
    <dbReference type="NCBI Taxonomy" id="2493646"/>
    <lineage>
        <taxon>Eukaryota</taxon>
        <taxon>Metazoa</taxon>
        <taxon>Spiralia</taxon>
        <taxon>Lophotrochozoa</taxon>
        <taxon>Mollusca</taxon>
        <taxon>Bivalvia</taxon>
        <taxon>Autobranchia</taxon>
        <taxon>Heteroconchia</taxon>
        <taxon>Palaeoheterodonta</taxon>
        <taxon>Unionida</taxon>
        <taxon>Unionoidea</taxon>
        <taxon>Unionidae</taxon>
        <taxon>Ambleminae</taxon>
        <taxon>Lampsilini</taxon>
        <taxon>Potamilus</taxon>
    </lineage>
</organism>
<accession>A0AAE0SEH8</accession>
<proteinExistence type="predicted"/>
<reference evidence="2" key="2">
    <citation type="journal article" date="2021" name="Genome Biol. Evol.">
        <title>Developing a high-quality reference genome for a parasitic bivalve with doubly uniparental inheritance (Bivalvia: Unionida).</title>
        <authorList>
            <person name="Smith C.H."/>
        </authorList>
    </citation>
    <scope>NUCLEOTIDE SEQUENCE</scope>
    <source>
        <strain evidence="2">CHS0354</strain>
        <tissue evidence="2">Mantle</tissue>
    </source>
</reference>
<comment type="caution">
    <text evidence="2">The sequence shown here is derived from an EMBL/GenBank/DDBJ whole genome shotgun (WGS) entry which is preliminary data.</text>
</comment>
<evidence type="ECO:0000256" key="1">
    <source>
        <dbReference type="SAM" id="MobiDB-lite"/>
    </source>
</evidence>
<gene>
    <name evidence="2" type="ORF">CHS0354_028507</name>
</gene>